<evidence type="ECO:0000313" key="3">
    <source>
        <dbReference type="Proteomes" id="UP000199163"/>
    </source>
</evidence>
<evidence type="ECO:0000313" key="2">
    <source>
        <dbReference type="EMBL" id="SDH02573.1"/>
    </source>
</evidence>
<dbReference type="OrthoDB" id="5459053at2"/>
<dbReference type="Pfam" id="PF04307">
    <property type="entry name" value="YdjM"/>
    <property type="match status" value="1"/>
</dbReference>
<feature type="transmembrane region" description="Helical" evidence="1">
    <location>
        <begin position="31"/>
        <end position="49"/>
    </location>
</feature>
<keyword evidence="1" id="KW-0812">Transmembrane</keyword>
<dbReference type="AlphaFoldDB" id="A0A1G7Z1I9"/>
<keyword evidence="1" id="KW-0472">Membrane</keyword>
<gene>
    <name evidence="2" type="ORF">SAMN05192534_101363</name>
</gene>
<dbReference type="PANTHER" id="PTHR35531">
    <property type="entry name" value="INNER MEMBRANE PROTEIN YBCI-RELATED"/>
    <property type="match status" value="1"/>
</dbReference>
<evidence type="ECO:0000256" key="1">
    <source>
        <dbReference type="SAM" id="Phobius"/>
    </source>
</evidence>
<feature type="transmembrane region" description="Helical" evidence="1">
    <location>
        <begin position="140"/>
        <end position="159"/>
    </location>
</feature>
<dbReference type="RefSeq" id="WP_091270619.1">
    <property type="nucleotide sequence ID" value="NZ_FNDK01000001.1"/>
</dbReference>
<keyword evidence="3" id="KW-1185">Reference proteome</keyword>
<dbReference type="InterPro" id="IPR007404">
    <property type="entry name" value="YdjM-like"/>
</dbReference>
<proteinExistence type="predicted"/>
<feature type="transmembrane region" description="Helical" evidence="1">
    <location>
        <begin position="104"/>
        <end position="128"/>
    </location>
</feature>
<feature type="transmembrane region" description="Helical" evidence="1">
    <location>
        <begin position="7"/>
        <end position="25"/>
    </location>
</feature>
<dbReference type="EMBL" id="FNDK01000001">
    <property type="protein sequence ID" value="SDH02573.1"/>
    <property type="molecule type" value="Genomic_DNA"/>
</dbReference>
<dbReference type="STRING" id="568899.SAMN05192534_101363"/>
<sequence>MKAGTHVIGGVAAGAAGYSFISMPFSPDSLYGITFIASGVIGGLLPDICHPFSWIGRRLRLLSRIIHSIFGHRTVTHSFLFIAVLFLSLGMIEQSWGTPIQYGITIGAASHLLLDMLTPRGVALFYPITVNIKAPLTAKTGSIMGEGVINLLMILWIVYYGTHLT</sequence>
<name>A0A1G7Z1I9_9BACI</name>
<organism evidence="2 3">
    <name type="scientific">Alteribacillus persepolensis</name>
    <dbReference type="NCBI Taxonomy" id="568899"/>
    <lineage>
        <taxon>Bacteria</taxon>
        <taxon>Bacillati</taxon>
        <taxon>Bacillota</taxon>
        <taxon>Bacilli</taxon>
        <taxon>Bacillales</taxon>
        <taxon>Bacillaceae</taxon>
        <taxon>Alteribacillus</taxon>
    </lineage>
</organism>
<reference evidence="2 3" key="1">
    <citation type="submission" date="2016-10" db="EMBL/GenBank/DDBJ databases">
        <authorList>
            <person name="de Groot N.N."/>
        </authorList>
    </citation>
    <scope>NUCLEOTIDE SEQUENCE [LARGE SCALE GENOMIC DNA]</scope>
    <source>
        <strain evidence="2 3">DSM 21632</strain>
    </source>
</reference>
<protein>
    <submittedName>
        <fullName evidence="2">Inner membrane protein</fullName>
    </submittedName>
</protein>
<keyword evidence="1" id="KW-1133">Transmembrane helix</keyword>
<dbReference type="PANTHER" id="PTHR35531:SF1">
    <property type="entry name" value="INNER MEMBRANE PROTEIN YBCI-RELATED"/>
    <property type="match status" value="1"/>
</dbReference>
<accession>A0A1G7Z1I9</accession>
<feature type="transmembrane region" description="Helical" evidence="1">
    <location>
        <begin position="70"/>
        <end position="92"/>
    </location>
</feature>
<dbReference type="Proteomes" id="UP000199163">
    <property type="component" value="Unassembled WGS sequence"/>
</dbReference>